<dbReference type="EMBL" id="CP002047">
    <property type="protein sequence ID" value="ADI06591.1"/>
    <property type="molecule type" value="Genomic_DNA"/>
</dbReference>
<sequence>MMVPLYEAVYERLEVGAGTRLLGLGCGSGLALLMAVARGATVCGVDPDEERLGLARERLLAGPGARPGAARPSTPGGVARLARLADGGLGGALTASGAGAGTAARTGSGFTVVTAFDPLSALGSGSALPERLASAAALAEPGSPVVLAGWGPPERCDTSTVLRVGARLADPTLPQLPLGGAPSARWQPCGRDDLEDLAQRAGLRLDGSGRVACPFGYADMDSAVRGLLSAGLFDAAEQATDATQVRKEITEALHPYRRQDGTVWMENVMRYLIARV</sequence>
<dbReference type="eggNOG" id="COG2226">
    <property type="taxonomic scope" value="Bacteria"/>
</dbReference>
<dbReference type="KEGG" id="sbh:SBI_03470"/>
<organism evidence="1 2">
    <name type="scientific">Streptomyces bingchenggensis (strain BCW-1)</name>
    <dbReference type="NCBI Taxonomy" id="749414"/>
    <lineage>
        <taxon>Bacteria</taxon>
        <taxon>Bacillati</taxon>
        <taxon>Actinomycetota</taxon>
        <taxon>Actinomycetes</taxon>
        <taxon>Kitasatosporales</taxon>
        <taxon>Streptomycetaceae</taxon>
        <taxon>Streptomyces</taxon>
    </lineage>
</organism>
<dbReference type="SUPFAM" id="SSF53335">
    <property type="entry name" value="S-adenosyl-L-methionine-dependent methyltransferases"/>
    <property type="match status" value="1"/>
</dbReference>
<protein>
    <recommendedName>
        <fullName evidence="3">Methyltransferase type 11</fullName>
    </recommendedName>
</protein>
<dbReference type="InterPro" id="IPR029063">
    <property type="entry name" value="SAM-dependent_MTases_sf"/>
</dbReference>
<evidence type="ECO:0008006" key="3">
    <source>
        <dbReference type="Google" id="ProtNLM"/>
    </source>
</evidence>
<accession>D7CC72</accession>
<name>D7CC72_STRBB</name>
<dbReference type="AlphaFoldDB" id="D7CC72"/>
<dbReference type="PATRIC" id="fig|749414.3.peg.3602"/>
<dbReference type="STRING" id="749414.SBI_03470"/>
<evidence type="ECO:0000313" key="1">
    <source>
        <dbReference type="EMBL" id="ADI06591.1"/>
    </source>
</evidence>
<reference evidence="1 2" key="1">
    <citation type="journal article" date="2010" name="J. Bacteriol.">
        <title>Genome sequence of the milbemycin-producing bacterium Streptomyces bingchenggensis.</title>
        <authorList>
            <person name="Wang X.J."/>
            <person name="Yan Y.J."/>
            <person name="Zhang B."/>
            <person name="An J."/>
            <person name="Wang J.J."/>
            <person name="Tian J."/>
            <person name="Jiang L."/>
            <person name="Chen Y.H."/>
            <person name="Huang S.X."/>
            <person name="Yin M."/>
            <person name="Zhang J."/>
            <person name="Gao A.L."/>
            <person name="Liu C.X."/>
            <person name="Zhu Z.X."/>
            <person name="Xiang W.S."/>
        </authorList>
    </citation>
    <scope>NUCLEOTIDE SEQUENCE [LARGE SCALE GENOMIC DNA]</scope>
    <source>
        <strain evidence="1 2">BCW-1</strain>
    </source>
</reference>
<gene>
    <name evidence="1" type="ordered locus">SBI_03470</name>
</gene>
<dbReference type="HOGENOM" id="CLU_983231_0_0_11"/>
<evidence type="ECO:0000313" key="2">
    <source>
        <dbReference type="Proteomes" id="UP000000377"/>
    </source>
</evidence>
<dbReference type="Proteomes" id="UP000000377">
    <property type="component" value="Chromosome"/>
</dbReference>
<proteinExistence type="predicted"/>
<dbReference type="Gene3D" id="3.40.50.150">
    <property type="entry name" value="Vaccinia Virus protein VP39"/>
    <property type="match status" value="1"/>
</dbReference>
<keyword evidence="2" id="KW-1185">Reference proteome</keyword>